<evidence type="ECO:0000313" key="2">
    <source>
        <dbReference type="EMBL" id="GAA1967902.1"/>
    </source>
</evidence>
<dbReference type="InterPro" id="IPR010982">
    <property type="entry name" value="Lambda_DNA-bd_dom_sf"/>
</dbReference>
<dbReference type="CDD" id="cd00093">
    <property type="entry name" value="HTH_XRE"/>
    <property type="match status" value="1"/>
</dbReference>
<comment type="caution">
    <text evidence="2">The sequence shown here is derived from an EMBL/GenBank/DDBJ whole genome shotgun (WGS) entry which is preliminary data.</text>
</comment>
<proteinExistence type="predicted"/>
<gene>
    <name evidence="2" type="ORF">GCM10009754_45870</name>
</gene>
<protein>
    <submittedName>
        <fullName evidence="2">Helix-turn-helix transcriptional regulator</fullName>
    </submittedName>
</protein>
<reference evidence="2 3" key="1">
    <citation type="journal article" date="2019" name="Int. J. Syst. Evol. Microbiol.">
        <title>The Global Catalogue of Microorganisms (GCM) 10K type strain sequencing project: providing services to taxonomists for standard genome sequencing and annotation.</title>
        <authorList>
            <consortium name="The Broad Institute Genomics Platform"/>
            <consortium name="The Broad Institute Genome Sequencing Center for Infectious Disease"/>
            <person name="Wu L."/>
            <person name="Ma J."/>
        </authorList>
    </citation>
    <scope>NUCLEOTIDE SEQUENCE [LARGE SCALE GENOMIC DNA]</scope>
    <source>
        <strain evidence="2 3">JCM 14545</strain>
    </source>
</reference>
<evidence type="ECO:0000259" key="1">
    <source>
        <dbReference type="PROSITE" id="PS50943"/>
    </source>
</evidence>
<dbReference type="RefSeq" id="WP_344422290.1">
    <property type="nucleotide sequence ID" value="NZ_BAAANN010000018.1"/>
</dbReference>
<organism evidence="2 3">
    <name type="scientific">Amycolatopsis minnesotensis</name>
    <dbReference type="NCBI Taxonomy" id="337894"/>
    <lineage>
        <taxon>Bacteria</taxon>
        <taxon>Bacillati</taxon>
        <taxon>Actinomycetota</taxon>
        <taxon>Actinomycetes</taxon>
        <taxon>Pseudonocardiales</taxon>
        <taxon>Pseudonocardiaceae</taxon>
        <taxon>Amycolatopsis</taxon>
    </lineage>
</organism>
<dbReference type="SUPFAM" id="SSF47413">
    <property type="entry name" value="lambda repressor-like DNA-binding domains"/>
    <property type="match status" value="1"/>
</dbReference>
<feature type="domain" description="HTH cro/C1-type" evidence="1">
    <location>
        <begin position="31"/>
        <end position="79"/>
    </location>
</feature>
<dbReference type="Pfam" id="PF13560">
    <property type="entry name" value="HTH_31"/>
    <property type="match status" value="1"/>
</dbReference>
<dbReference type="Gene3D" id="1.10.260.40">
    <property type="entry name" value="lambda repressor-like DNA-binding domains"/>
    <property type="match status" value="1"/>
</dbReference>
<name>A0ABN2REI4_9PSEU</name>
<evidence type="ECO:0000313" key="3">
    <source>
        <dbReference type="Proteomes" id="UP001501116"/>
    </source>
</evidence>
<dbReference type="InterPro" id="IPR001387">
    <property type="entry name" value="Cro/C1-type_HTH"/>
</dbReference>
<dbReference type="Pfam" id="PF19054">
    <property type="entry name" value="DUF5753"/>
    <property type="match status" value="1"/>
</dbReference>
<keyword evidence="3" id="KW-1185">Reference proteome</keyword>
<dbReference type="Proteomes" id="UP001501116">
    <property type="component" value="Unassembled WGS sequence"/>
</dbReference>
<dbReference type="SMART" id="SM00530">
    <property type="entry name" value="HTH_XRE"/>
    <property type="match status" value="1"/>
</dbReference>
<dbReference type="EMBL" id="BAAANN010000018">
    <property type="protein sequence ID" value="GAA1967902.1"/>
    <property type="molecule type" value="Genomic_DNA"/>
</dbReference>
<sequence>MPRNTPEGAAWTARDRVLSGALAEAYARRKQESKLNLRDLGEQVGVSHATLSRWFNGQNVPGYEDVVSLVTALGIVGEEKERIVDLARNPGPNLFASGAPGVGQQLAGVMQLERTSSAMTNWSPAVVPGLLQTRDYAAAIMQRGELPVSEIEHRITLRMARRDAIMRADPLRLDAFVGEPALQGQVGGAEVMREQLRHLLNMVDRFENITVRMMTLFGDWHPGLMGPFVVYDSHELPPIVHLEHHSSGVFLYDEKDVAAYHEAAQTLRDTAMSPDDTRVMIEDRIRQWEATG</sequence>
<accession>A0ABN2REI4</accession>
<dbReference type="InterPro" id="IPR043917">
    <property type="entry name" value="DUF5753"/>
</dbReference>
<dbReference type="PROSITE" id="PS50943">
    <property type="entry name" value="HTH_CROC1"/>
    <property type="match status" value="1"/>
</dbReference>